<dbReference type="InterPro" id="IPR050109">
    <property type="entry name" value="HTH-type_TetR-like_transc_reg"/>
</dbReference>
<dbReference type="Pfam" id="PF00440">
    <property type="entry name" value="TetR_N"/>
    <property type="match status" value="1"/>
</dbReference>
<dbReference type="PANTHER" id="PTHR30055">
    <property type="entry name" value="HTH-TYPE TRANSCRIPTIONAL REGULATOR RUTR"/>
    <property type="match status" value="1"/>
</dbReference>
<feature type="domain" description="HTH tetR-type" evidence="3">
    <location>
        <begin position="13"/>
        <end position="73"/>
    </location>
</feature>
<evidence type="ECO:0000313" key="5">
    <source>
        <dbReference type="Proteomes" id="UP001500393"/>
    </source>
</evidence>
<dbReference type="Gene3D" id="1.10.357.10">
    <property type="entry name" value="Tetracycline Repressor, domain 2"/>
    <property type="match status" value="1"/>
</dbReference>
<gene>
    <name evidence="4" type="ORF">GCM10009789_11210</name>
</gene>
<dbReference type="Proteomes" id="UP001500393">
    <property type="component" value="Unassembled WGS sequence"/>
</dbReference>
<evidence type="ECO:0000259" key="3">
    <source>
        <dbReference type="PROSITE" id="PS50977"/>
    </source>
</evidence>
<evidence type="ECO:0000313" key="4">
    <source>
        <dbReference type="EMBL" id="GAA1559612.1"/>
    </source>
</evidence>
<dbReference type="PANTHER" id="PTHR30055:SF226">
    <property type="entry name" value="HTH-TYPE TRANSCRIPTIONAL REGULATOR PKSA"/>
    <property type="match status" value="1"/>
</dbReference>
<feature type="DNA-binding region" description="H-T-H motif" evidence="2">
    <location>
        <begin position="36"/>
        <end position="55"/>
    </location>
</feature>
<dbReference type="SUPFAM" id="SSF46689">
    <property type="entry name" value="Homeodomain-like"/>
    <property type="match status" value="1"/>
</dbReference>
<sequence>MADTAGGKLLKRPERRRALIAAAARAFSRGGFAATSLEDVASEAGVSRVLIYRHFESKTELYEAVLMDVGDQLRRATGGPDQLTPGSLGGLVAVARDNPDGFRLFFRHSSQEPEFRRHADELQAAMAATAEPYLREALPDEAGLRWAAQLVPIVAIEAVIAWLDAGQPQPQTAVATIGQIIGGVVSAIGGTGQPAARRGETDA</sequence>
<proteinExistence type="predicted"/>
<evidence type="ECO:0000256" key="1">
    <source>
        <dbReference type="ARBA" id="ARBA00023125"/>
    </source>
</evidence>
<reference evidence="4 5" key="1">
    <citation type="journal article" date="2019" name="Int. J. Syst. Evol. Microbiol.">
        <title>The Global Catalogue of Microorganisms (GCM) 10K type strain sequencing project: providing services to taxonomists for standard genome sequencing and annotation.</title>
        <authorList>
            <consortium name="The Broad Institute Genomics Platform"/>
            <consortium name="The Broad Institute Genome Sequencing Center for Infectious Disease"/>
            <person name="Wu L."/>
            <person name="Ma J."/>
        </authorList>
    </citation>
    <scope>NUCLEOTIDE SEQUENCE [LARGE SCALE GENOMIC DNA]</scope>
    <source>
        <strain evidence="4 5">JCM 14969</strain>
    </source>
</reference>
<evidence type="ECO:0000256" key="2">
    <source>
        <dbReference type="PROSITE-ProRule" id="PRU00335"/>
    </source>
</evidence>
<keyword evidence="1 2" id="KW-0238">DNA-binding</keyword>
<dbReference type="InterPro" id="IPR009057">
    <property type="entry name" value="Homeodomain-like_sf"/>
</dbReference>
<dbReference type="PROSITE" id="PS50977">
    <property type="entry name" value="HTH_TETR_2"/>
    <property type="match status" value="1"/>
</dbReference>
<name>A0ABN2CJD3_9ACTN</name>
<organism evidence="4 5">
    <name type="scientific">Kribbella sancticallisti</name>
    <dbReference type="NCBI Taxonomy" id="460087"/>
    <lineage>
        <taxon>Bacteria</taxon>
        <taxon>Bacillati</taxon>
        <taxon>Actinomycetota</taxon>
        <taxon>Actinomycetes</taxon>
        <taxon>Propionibacteriales</taxon>
        <taxon>Kribbellaceae</taxon>
        <taxon>Kribbella</taxon>
    </lineage>
</organism>
<dbReference type="PRINTS" id="PR00455">
    <property type="entry name" value="HTHTETR"/>
</dbReference>
<comment type="caution">
    <text evidence="4">The sequence shown here is derived from an EMBL/GenBank/DDBJ whole genome shotgun (WGS) entry which is preliminary data.</text>
</comment>
<dbReference type="EMBL" id="BAAAOS010000007">
    <property type="protein sequence ID" value="GAA1559612.1"/>
    <property type="molecule type" value="Genomic_DNA"/>
</dbReference>
<accession>A0ABN2CJD3</accession>
<dbReference type="InterPro" id="IPR001647">
    <property type="entry name" value="HTH_TetR"/>
</dbReference>
<keyword evidence="5" id="KW-1185">Reference proteome</keyword>
<protein>
    <recommendedName>
        <fullName evidence="3">HTH tetR-type domain-containing protein</fullName>
    </recommendedName>
</protein>